<feature type="transmembrane region" description="Helical" evidence="8">
    <location>
        <begin position="17"/>
        <end position="33"/>
    </location>
</feature>
<feature type="transmembrane region" description="Helical" evidence="8">
    <location>
        <begin position="351"/>
        <end position="369"/>
    </location>
</feature>
<feature type="transmembrane region" description="Helical" evidence="8">
    <location>
        <begin position="53"/>
        <end position="74"/>
    </location>
</feature>
<feature type="transmembrane region" description="Helical" evidence="8">
    <location>
        <begin position="148"/>
        <end position="166"/>
    </location>
</feature>
<dbReference type="NCBIfam" id="TIGR00842">
    <property type="entry name" value="bcct"/>
    <property type="match status" value="1"/>
</dbReference>
<keyword evidence="4 8" id="KW-0812">Transmembrane</keyword>
<comment type="caution">
    <text evidence="9">The sequence shown here is derived from an EMBL/GenBank/DDBJ whole genome shotgun (WGS) entry which is preliminary data.</text>
</comment>
<evidence type="ECO:0000256" key="3">
    <source>
        <dbReference type="ARBA" id="ARBA00022475"/>
    </source>
</evidence>
<evidence type="ECO:0000256" key="8">
    <source>
        <dbReference type="SAM" id="Phobius"/>
    </source>
</evidence>
<feature type="transmembrane region" description="Helical" evidence="8">
    <location>
        <begin position="187"/>
        <end position="214"/>
    </location>
</feature>
<feature type="transmembrane region" description="Helical" evidence="8">
    <location>
        <begin position="321"/>
        <end position="339"/>
    </location>
</feature>
<dbReference type="RefSeq" id="WP_248937582.1">
    <property type="nucleotide sequence ID" value="NZ_JAKILF010000011.1"/>
</dbReference>
<dbReference type="NCBIfam" id="NF002887">
    <property type="entry name" value="PRK03356.1"/>
    <property type="match status" value="1"/>
</dbReference>
<evidence type="ECO:0000256" key="7">
    <source>
        <dbReference type="SAM" id="MobiDB-lite"/>
    </source>
</evidence>
<keyword evidence="2" id="KW-0813">Transport</keyword>
<proteinExistence type="predicted"/>
<keyword evidence="6 8" id="KW-0472">Membrane</keyword>
<dbReference type="EMBL" id="JBHRTD010000023">
    <property type="protein sequence ID" value="MFC3140999.1"/>
    <property type="molecule type" value="Genomic_DNA"/>
</dbReference>
<feature type="transmembrane region" description="Helical" evidence="8">
    <location>
        <begin position="478"/>
        <end position="498"/>
    </location>
</feature>
<evidence type="ECO:0000256" key="2">
    <source>
        <dbReference type="ARBA" id="ARBA00022448"/>
    </source>
</evidence>
<protein>
    <submittedName>
        <fullName evidence="9">L-carnitine/gamma-butyrobetaine antiporter</fullName>
    </submittedName>
</protein>
<feature type="transmembrane region" description="Helical" evidence="8">
    <location>
        <begin position="94"/>
        <end position="113"/>
    </location>
</feature>
<keyword evidence="10" id="KW-1185">Reference proteome</keyword>
<dbReference type="PANTHER" id="PTHR30047">
    <property type="entry name" value="HIGH-AFFINITY CHOLINE TRANSPORT PROTEIN-RELATED"/>
    <property type="match status" value="1"/>
</dbReference>
<feature type="transmembrane region" description="Helical" evidence="8">
    <location>
        <begin position="406"/>
        <end position="428"/>
    </location>
</feature>
<dbReference type="Proteomes" id="UP001595621">
    <property type="component" value="Unassembled WGS sequence"/>
</dbReference>
<dbReference type="InterPro" id="IPR018093">
    <property type="entry name" value="BCCT_CS"/>
</dbReference>
<dbReference type="Pfam" id="PF02028">
    <property type="entry name" value="BCCT"/>
    <property type="match status" value="1"/>
</dbReference>
<evidence type="ECO:0000256" key="1">
    <source>
        <dbReference type="ARBA" id="ARBA00004651"/>
    </source>
</evidence>
<dbReference type="InterPro" id="IPR000060">
    <property type="entry name" value="BCCT_transptr"/>
</dbReference>
<dbReference type="PROSITE" id="PS01303">
    <property type="entry name" value="BCCT"/>
    <property type="match status" value="1"/>
</dbReference>
<dbReference type="PANTHER" id="PTHR30047:SF11">
    <property type="entry name" value="L-CARNITINE_GAMMA-BUTYROBETAINE ANTIPORTER"/>
    <property type="match status" value="1"/>
</dbReference>
<feature type="region of interest" description="Disordered" evidence="7">
    <location>
        <begin position="512"/>
        <end position="532"/>
    </location>
</feature>
<organism evidence="9 10">
    <name type="scientific">Shewanella submarina</name>
    <dbReference type="NCBI Taxonomy" id="2016376"/>
    <lineage>
        <taxon>Bacteria</taxon>
        <taxon>Pseudomonadati</taxon>
        <taxon>Pseudomonadota</taxon>
        <taxon>Gammaproteobacteria</taxon>
        <taxon>Alteromonadales</taxon>
        <taxon>Shewanellaceae</taxon>
        <taxon>Shewanella</taxon>
    </lineage>
</organism>
<feature type="compositionally biased region" description="Low complexity" evidence="7">
    <location>
        <begin position="517"/>
        <end position="526"/>
    </location>
</feature>
<feature type="transmembrane region" description="Helical" evidence="8">
    <location>
        <begin position="234"/>
        <end position="255"/>
    </location>
</feature>
<reference evidence="10" key="1">
    <citation type="journal article" date="2019" name="Int. J. Syst. Evol. Microbiol.">
        <title>The Global Catalogue of Microorganisms (GCM) 10K type strain sequencing project: providing services to taxonomists for standard genome sequencing and annotation.</title>
        <authorList>
            <consortium name="The Broad Institute Genomics Platform"/>
            <consortium name="The Broad Institute Genome Sequencing Center for Infectious Disease"/>
            <person name="Wu L."/>
            <person name="Ma J."/>
        </authorList>
    </citation>
    <scope>NUCLEOTIDE SEQUENCE [LARGE SCALE GENOMIC DNA]</scope>
    <source>
        <strain evidence="10">KCTC 52277</strain>
    </source>
</reference>
<comment type="subcellular location">
    <subcellularLocation>
        <location evidence="1">Cell membrane</location>
        <topology evidence="1">Multi-pass membrane protein</topology>
    </subcellularLocation>
</comment>
<feature type="transmembrane region" description="Helical" evidence="8">
    <location>
        <begin position="449"/>
        <end position="472"/>
    </location>
</feature>
<sequence>MSDANTQKKKIGIEPKVFFPPLIIVGLLCYLTVQDLEASNRVISAFFTYVTHNFGWAFEWYMVAMAIGWGWMLFGPYANKKLGDEKPEFNTANWIFMLFASCTSAAVLFWASFEAYSYVATPPFGMEPFSQASKEYGLAYSLFHWGPLPWAVFAFFTVAFGYFLFVKRLDVIRPSATLEPLVGKKHAYGAFGVIVDNLYIVALILAMGTSLGLATPLVTECLQWMFGIPHTLGLDAAIIAFWIAFNAICVAFGLSSGIKIASDIRSYLSIFVLVWVLLIGASTFTVNYFTDSVGILLNNFGRMLFSTDPIGQGGFPQGWTVFYWAWWVIYTIQTCVFLARISRGRTVREVCLGMVLGLTLSTWFMWTVLSSNTMNLIQQELINMPALVAEYGAPRAVIETWAALPFSGFTIAVFFVLCFVATLTLVNACSYTLAMSTCKNVSAYDEPPVWIRVGWSVLVGVIGIVLLALGGLKPLQTAIIAGGCPLFFINIMIIWSFLKDAKKSAWGTRDVAEEPVAEPAVTEARPQLAKAK</sequence>
<keyword evidence="3" id="KW-1003">Cell membrane</keyword>
<feature type="transmembrane region" description="Helical" evidence="8">
    <location>
        <begin position="267"/>
        <end position="289"/>
    </location>
</feature>
<gene>
    <name evidence="9" type="primary">caiT</name>
    <name evidence="9" type="ORF">ACFOE0_22865</name>
</gene>
<name>A0ABV7GHG1_9GAMM</name>
<keyword evidence="5 8" id="KW-1133">Transmembrane helix</keyword>
<evidence type="ECO:0000313" key="10">
    <source>
        <dbReference type="Proteomes" id="UP001595621"/>
    </source>
</evidence>
<evidence type="ECO:0000256" key="4">
    <source>
        <dbReference type="ARBA" id="ARBA00022692"/>
    </source>
</evidence>
<evidence type="ECO:0000313" key="9">
    <source>
        <dbReference type="EMBL" id="MFC3140999.1"/>
    </source>
</evidence>
<accession>A0ABV7GHG1</accession>
<evidence type="ECO:0000256" key="5">
    <source>
        <dbReference type="ARBA" id="ARBA00022989"/>
    </source>
</evidence>
<evidence type="ECO:0000256" key="6">
    <source>
        <dbReference type="ARBA" id="ARBA00023136"/>
    </source>
</evidence>